<dbReference type="Proteomes" id="UP000653644">
    <property type="component" value="Unassembled WGS sequence"/>
</dbReference>
<evidence type="ECO:0000313" key="3">
    <source>
        <dbReference type="Proteomes" id="UP000653644"/>
    </source>
</evidence>
<keyword evidence="1" id="KW-0812">Transmembrane</keyword>
<keyword evidence="1" id="KW-0472">Membrane</keyword>
<organism evidence="2 3">
    <name type="scientific">Streptomyces canarius</name>
    <dbReference type="NCBI Taxonomy" id="285453"/>
    <lineage>
        <taxon>Bacteria</taxon>
        <taxon>Bacillati</taxon>
        <taxon>Actinomycetota</taxon>
        <taxon>Actinomycetes</taxon>
        <taxon>Kitasatosporales</taxon>
        <taxon>Streptomycetaceae</taxon>
        <taxon>Streptomyces</taxon>
    </lineage>
</organism>
<accession>A0ABQ3CNH8</accession>
<comment type="caution">
    <text evidence="2">The sequence shown here is derived from an EMBL/GenBank/DDBJ whole genome shotgun (WGS) entry which is preliminary data.</text>
</comment>
<feature type="transmembrane region" description="Helical" evidence="1">
    <location>
        <begin position="24"/>
        <end position="47"/>
    </location>
</feature>
<evidence type="ECO:0000256" key="1">
    <source>
        <dbReference type="SAM" id="Phobius"/>
    </source>
</evidence>
<keyword evidence="3" id="KW-1185">Reference proteome</keyword>
<feature type="transmembrane region" description="Helical" evidence="1">
    <location>
        <begin position="59"/>
        <end position="80"/>
    </location>
</feature>
<protein>
    <submittedName>
        <fullName evidence="2">Uncharacterized protein</fullName>
    </submittedName>
</protein>
<evidence type="ECO:0000313" key="2">
    <source>
        <dbReference type="EMBL" id="GHA20021.1"/>
    </source>
</evidence>
<reference evidence="3" key="1">
    <citation type="journal article" date="2019" name="Int. J. Syst. Evol. Microbiol.">
        <title>The Global Catalogue of Microorganisms (GCM) 10K type strain sequencing project: providing services to taxonomists for standard genome sequencing and annotation.</title>
        <authorList>
            <consortium name="The Broad Institute Genomics Platform"/>
            <consortium name="The Broad Institute Genome Sequencing Center for Infectious Disease"/>
            <person name="Wu L."/>
            <person name="Ma J."/>
        </authorList>
    </citation>
    <scope>NUCLEOTIDE SEQUENCE [LARGE SCALE GENOMIC DNA]</scope>
    <source>
        <strain evidence="3">JCM 4733</strain>
    </source>
</reference>
<dbReference type="EMBL" id="BMVN01000007">
    <property type="protein sequence ID" value="GHA20021.1"/>
    <property type="molecule type" value="Genomic_DNA"/>
</dbReference>
<sequence length="105" mass="10473">MLTGAAPAYGGNGEVASRRMVSSFAFFGPPAITLLLFAVGTVPYALWVTRRKPSRPARWAVIGAAAAIAGYGAATGYGLASRTRSTCAGTGAATACTGMPDGSTA</sequence>
<name>A0ABQ3CNH8_9ACTN</name>
<keyword evidence="1" id="KW-1133">Transmembrane helix</keyword>
<gene>
    <name evidence="2" type="ORF">GCM10010345_26020</name>
</gene>
<proteinExistence type="predicted"/>